<dbReference type="InterPro" id="IPR003439">
    <property type="entry name" value="ABC_transporter-like_ATP-bd"/>
</dbReference>
<comment type="similarity">
    <text evidence="1">Belongs to the ABC transporter superfamily.</text>
</comment>
<evidence type="ECO:0000256" key="2">
    <source>
        <dbReference type="ARBA" id="ARBA00022448"/>
    </source>
</evidence>
<dbReference type="GO" id="GO:0016887">
    <property type="term" value="F:ATP hydrolysis activity"/>
    <property type="evidence" value="ECO:0007669"/>
    <property type="project" value="InterPro"/>
</dbReference>
<evidence type="ECO:0000259" key="5">
    <source>
        <dbReference type="PROSITE" id="PS50893"/>
    </source>
</evidence>
<dbReference type="AlphaFoldDB" id="A0A2Z2KNI9"/>
<protein>
    <submittedName>
        <fullName evidence="6">Macrolide ABC transporter ATP-binding protein</fullName>
    </submittedName>
</protein>
<dbReference type="KEGG" id="pdh:B9T62_05640"/>
<dbReference type="GO" id="GO:0098796">
    <property type="term" value="C:membrane protein complex"/>
    <property type="evidence" value="ECO:0007669"/>
    <property type="project" value="UniProtKB-ARBA"/>
</dbReference>
<evidence type="ECO:0000256" key="1">
    <source>
        <dbReference type="ARBA" id="ARBA00005417"/>
    </source>
</evidence>
<dbReference type="InterPro" id="IPR017871">
    <property type="entry name" value="ABC_transporter-like_CS"/>
</dbReference>
<dbReference type="GO" id="GO:0005524">
    <property type="term" value="F:ATP binding"/>
    <property type="evidence" value="ECO:0007669"/>
    <property type="project" value="UniProtKB-KW"/>
</dbReference>
<proteinExistence type="inferred from homology"/>
<dbReference type="InterPro" id="IPR003593">
    <property type="entry name" value="AAA+_ATPase"/>
</dbReference>
<sequence>MIAAKAVRKNYGMAATPQTVALSGVDLHIHRGEMVSIMGPSGCGKSTLLYTLSGIESADSGEIWFDKQAMHQMSEKDVSALRLTSMGFVYQQYNLIPVLNVIDNVALPLISQGVKMAVAHKAAKAALEDVMLSDKLKAMPHELSGGQAQRVAIARAIVHNPCVIWADEPTGALDTVTSEAIVALLRKINTDKQVTVVIVTHDPLVASATDRVIRMEDGRLTDSVEHDRGEGTDGGYHDMAVILPHGSD</sequence>
<name>A0A2Z2KNI9_9BACL</name>
<evidence type="ECO:0000313" key="7">
    <source>
        <dbReference type="Proteomes" id="UP000249890"/>
    </source>
</evidence>
<keyword evidence="3" id="KW-0547">Nucleotide-binding</keyword>
<organism evidence="6 7">
    <name type="scientific">Paenibacillus donghaensis</name>
    <dbReference type="NCBI Taxonomy" id="414771"/>
    <lineage>
        <taxon>Bacteria</taxon>
        <taxon>Bacillati</taxon>
        <taxon>Bacillota</taxon>
        <taxon>Bacilli</taxon>
        <taxon>Bacillales</taxon>
        <taxon>Paenibacillaceae</taxon>
        <taxon>Paenibacillus</taxon>
    </lineage>
</organism>
<dbReference type="PROSITE" id="PS00211">
    <property type="entry name" value="ABC_TRANSPORTER_1"/>
    <property type="match status" value="1"/>
</dbReference>
<dbReference type="OrthoDB" id="9791546at2"/>
<gene>
    <name evidence="6" type="ORF">B9T62_05640</name>
</gene>
<dbReference type="SUPFAM" id="SSF52540">
    <property type="entry name" value="P-loop containing nucleoside triphosphate hydrolases"/>
    <property type="match status" value="1"/>
</dbReference>
<dbReference type="Pfam" id="PF00005">
    <property type="entry name" value="ABC_tran"/>
    <property type="match status" value="1"/>
</dbReference>
<dbReference type="EMBL" id="CP021780">
    <property type="protein sequence ID" value="ASA20328.1"/>
    <property type="molecule type" value="Genomic_DNA"/>
</dbReference>
<evidence type="ECO:0000256" key="4">
    <source>
        <dbReference type="ARBA" id="ARBA00022840"/>
    </source>
</evidence>
<accession>A0A2Z2KNI9</accession>
<dbReference type="Gene3D" id="3.40.50.300">
    <property type="entry name" value="P-loop containing nucleotide triphosphate hydrolases"/>
    <property type="match status" value="1"/>
</dbReference>
<dbReference type="PROSITE" id="PS50893">
    <property type="entry name" value="ABC_TRANSPORTER_2"/>
    <property type="match status" value="1"/>
</dbReference>
<dbReference type="GO" id="GO:0022857">
    <property type="term" value="F:transmembrane transporter activity"/>
    <property type="evidence" value="ECO:0007669"/>
    <property type="project" value="UniProtKB-ARBA"/>
</dbReference>
<reference evidence="6 7" key="1">
    <citation type="submission" date="2017-06" db="EMBL/GenBank/DDBJ databases">
        <title>Complete genome sequence of Paenibacillus donghaensis KCTC 13049T isolated from East Sea sediment, South Korea.</title>
        <authorList>
            <person name="Jung B.K."/>
            <person name="Hong S.-J."/>
            <person name="Shin J.-H."/>
        </authorList>
    </citation>
    <scope>NUCLEOTIDE SEQUENCE [LARGE SCALE GENOMIC DNA]</scope>
    <source>
        <strain evidence="6 7">KCTC 13049</strain>
    </source>
</reference>
<dbReference type="CDD" id="cd03255">
    <property type="entry name" value="ABC_MJ0796_LolCDE_FtsE"/>
    <property type="match status" value="1"/>
</dbReference>
<keyword evidence="2" id="KW-0813">Transport</keyword>
<dbReference type="InterPro" id="IPR027417">
    <property type="entry name" value="P-loop_NTPase"/>
</dbReference>
<keyword evidence="7" id="KW-1185">Reference proteome</keyword>
<dbReference type="FunFam" id="3.40.50.300:FF:000032">
    <property type="entry name" value="Export ABC transporter ATP-binding protein"/>
    <property type="match status" value="1"/>
</dbReference>
<dbReference type="PANTHER" id="PTHR42798">
    <property type="entry name" value="LIPOPROTEIN-RELEASING SYSTEM ATP-BINDING PROTEIN LOLD"/>
    <property type="match status" value="1"/>
</dbReference>
<dbReference type="RefSeq" id="WP_087914350.1">
    <property type="nucleotide sequence ID" value="NZ_CP021780.1"/>
</dbReference>
<dbReference type="SMART" id="SM00382">
    <property type="entry name" value="AAA"/>
    <property type="match status" value="1"/>
</dbReference>
<dbReference type="PANTHER" id="PTHR42798:SF2">
    <property type="entry name" value="ABC TRANSPORTER ATP-BINDING PROTEIN MG467-RELATED"/>
    <property type="match status" value="1"/>
</dbReference>
<keyword evidence="4 6" id="KW-0067">ATP-binding</keyword>
<dbReference type="Proteomes" id="UP000249890">
    <property type="component" value="Chromosome"/>
</dbReference>
<feature type="domain" description="ABC transporter" evidence="5">
    <location>
        <begin position="2"/>
        <end position="242"/>
    </location>
</feature>
<dbReference type="InterPro" id="IPR017911">
    <property type="entry name" value="MacB-like_ATP-bd"/>
</dbReference>
<evidence type="ECO:0000313" key="6">
    <source>
        <dbReference type="EMBL" id="ASA20328.1"/>
    </source>
</evidence>
<evidence type="ECO:0000256" key="3">
    <source>
        <dbReference type="ARBA" id="ARBA00022741"/>
    </source>
</evidence>